<evidence type="ECO:0000256" key="1">
    <source>
        <dbReference type="SAM" id="SignalP"/>
    </source>
</evidence>
<accession>A0A7X8SHD7</accession>
<evidence type="ECO:0000313" key="3">
    <source>
        <dbReference type="EMBL" id="NLR90157.1"/>
    </source>
</evidence>
<gene>
    <name evidence="3" type="ORF">HGP29_03020</name>
</gene>
<dbReference type="EMBL" id="JABAIL010000001">
    <property type="protein sequence ID" value="NLR90157.1"/>
    <property type="molecule type" value="Genomic_DNA"/>
</dbReference>
<name>A0A7X8SHD7_9BACT</name>
<dbReference type="SUPFAM" id="SSF74653">
    <property type="entry name" value="TolA/TonB C-terminal domain"/>
    <property type="match status" value="1"/>
</dbReference>
<feature type="domain" description="TonB C-terminal" evidence="2">
    <location>
        <begin position="159"/>
        <end position="221"/>
    </location>
</feature>
<dbReference type="GO" id="GO:0055085">
    <property type="term" value="P:transmembrane transport"/>
    <property type="evidence" value="ECO:0007669"/>
    <property type="project" value="InterPro"/>
</dbReference>
<feature type="chain" id="PRO_5030713935" description="TonB C-terminal domain-containing protein" evidence="1">
    <location>
        <begin position="19"/>
        <end position="227"/>
    </location>
</feature>
<evidence type="ECO:0000313" key="4">
    <source>
        <dbReference type="Proteomes" id="UP000585050"/>
    </source>
</evidence>
<comment type="caution">
    <text evidence="3">The sequence shown here is derived from an EMBL/GenBank/DDBJ whole genome shotgun (WGS) entry which is preliminary data.</text>
</comment>
<dbReference type="Pfam" id="PF03544">
    <property type="entry name" value="TonB_C"/>
    <property type="match status" value="1"/>
</dbReference>
<keyword evidence="1" id="KW-0732">Signal</keyword>
<dbReference type="Proteomes" id="UP000585050">
    <property type="component" value="Unassembled WGS sequence"/>
</dbReference>
<reference evidence="3 4" key="1">
    <citation type="submission" date="2020-04" db="EMBL/GenBank/DDBJ databases">
        <title>Flammeovirga sp. SR4, a novel species isolated from seawater.</title>
        <authorList>
            <person name="Wang X."/>
        </authorList>
    </citation>
    <scope>NUCLEOTIDE SEQUENCE [LARGE SCALE GENOMIC DNA]</scope>
    <source>
        <strain evidence="3 4">SR4</strain>
    </source>
</reference>
<dbReference type="InterPro" id="IPR037682">
    <property type="entry name" value="TonB_C"/>
</dbReference>
<evidence type="ECO:0000259" key="2">
    <source>
        <dbReference type="Pfam" id="PF03544"/>
    </source>
</evidence>
<proteinExistence type="predicted"/>
<feature type="signal peptide" evidence="1">
    <location>
        <begin position="1"/>
        <end position="18"/>
    </location>
</feature>
<dbReference type="Gene3D" id="3.30.1150.10">
    <property type="match status" value="1"/>
</dbReference>
<protein>
    <recommendedName>
        <fullName evidence="2">TonB C-terminal domain-containing protein</fullName>
    </recommendedName>
</protein>
<dbReference type="RefSeq" id="WP_168880836.1">
    <property type="nucleotide sequence ID" value="NZ_JABAIL010000001.1"/>
</dbReference>
<sequence>MKFTYIYLLLLLPILSFAQHTPEEISKEYVAYAYDLLEKEDYDHALIKTDEIISLLPRSTAELQYIRALAHHHLDLDIEAQKEVEDMYNYPMTDELKMHADELSLLLKHEIVKEANTEKDTSGKIYKMAEVGASYPGGMGEFYNWFHGALHSHGVDREGHGRVYVQFVVNIYGNLDDVKIIKGVSEDVDQQVLKILGDCPKWMVAVQNGKPVEQKIVLPLNLEEHPY</sequence>
<organism evidence="3 4">
    <name type="scientific">Flammeovirga agarivorans</name>
    <dbReference type="NCBI Taxonomy" id="2726742"/>
    <lineage>
        <taxon>Bacteria</taxon>
        <taxon>Pseudomonadati</taxon>
        <taxon>Bacteroidota</taxon>
        <taxon>Cytophagia</taxon>
        <taxon>Cytophagales</taxon>
        <taxon>Flammeovirgaceae</taxon>
        <taxon>Flammeovirga</taxon>
    </lineage>
</organism>
<dbReference type="AlphaFoldDB" id="A0A7X8SHD7"/>
<keyword evidence="4" id="KW-1185">Reference proteome</keyword>